<proteinExistence type="predicted"/>
<sequence>MNKPWKAASAIIAAAAIATIGLSGCSAPAGEADGKTLKVWWWENDDSALSTGWNRAIELFEEKHPDVKVEFELKTYEQMQQSGQLLLDSNDAPDVLEYLKGNATAGVVSQAGLLTDLTDVAKERNWDLDSTAQDVGLYQDGVMGSGQRYGLTNYGEYVSVWYNKDLFAQQNIQVPSSVQELEQAMDKFAGVGITPLALGSQDYPGTHLLYELALANMDKDSWSAYQQFEGDVDWTAWEKAAQTVQDWTARGYISKDSTGIAAQDAGNAFVAGQYPIFVSGTWWAGSFADEIKDFEFDQFLFPGTDLHPGSGGNLWVVPEKAKNKELAYDFMEITMSPEIQNLLGNEGAVPVAADEAAITSPIGKLTTPRFNELLNSKDGGLGWYPDWPVAGLNDVLVAQTSDLVQGNITPAKAVENIKAAYEQGKPSK</sequence>
<evidence type="ECO:0000313" key="2">
    <source>
        <dbReference type="Proteomes" id="UP001549207"/>
    </source>
</evidence>
<reference evidence="1" key="1">
    <citation type="submission" date="2024-06" db="EMBL/GenBank/DDBJ databases">
        <title>Genomic Encyclopedia of Type Strains, Phase IV (KMG-IV): sequencing the most valuable type-strain genomes for metagenomic binning, comparative biology and taxonomic classification.</title>
        <authorList>
            <person name="Goeker M."/>
        </authorList>
    </citation>
    <scope>NUCLEOTIDE SEQUENCE</scope>
    <source>
        <strain evidence="1">SJCon</strain>
    </source>
</reference>
<organism evidence="1 2">
    <name type="scientific">Arthrobacter nitrophenolicus</name>
    <dbReference type="NCBI Taxonomy" id="683150"/>
    <lineage>
        <taxon>Bacteria</taxon>
        <taxon>Bacillati</taxon>
        <taxon>Actinomycetota</taxon>
        <taxon>Actinomycetes</taxon>
        <taxon>Micrococcales</taxon>
        <taxon>Micrococcaceae</taxon>
        <taxon>Arthrobacter</taxon>
    </lineage>
</organism>
<dbReference type="Proteomes" id="UP001549207">
    <property type="component" value="Unassembled WGS sequence"/>
</dbReference>
<accession>A0ACC6TG33</accession>
<evidence type="ECO:0000313" key="1">
    <source>
        <dbReference type="EMBL" id="MET3772666.1"/>
    </source>
</evidence>
<dbReference type="EMBL" id="JBEPNJ010000008">
    <property type="protein sequence ID" value="MET3772666.1"/>
    <property type="molecule type" value="Genomic_DNA"/>
</dbReference>
<name>A0ACC6TG33_9MICC</name>
<gene>
    <name evidence="1" type="ORF">ABIC98_002321</name>
</gene>
<comment type="caution">
    <text evidence="1">The sequence shown here is derived from an EMBL/GenBank/DDBJ whole genome shotgun (WGS) entry which is preliminary data.</text>
</comment>
<protein>
    <submittedName>
        <fullName evidence="1">Raffinose/stachyose/melibiose transport system substrate-binding protein</fullName>
    </submittedName>
</protein>
<keyword evidence="2" id="KW-1185">Reference proteome</keyword>